<evidence type="ECO:0000256" key="2">
    <source>
        <dbReference type="PROSITE-ProRule" id="PRU00267"/>
    </source>
</evidence>
<dbReference type="GO" id="GO:0005634">
    <property type="term" value="C:nucleus"/>
    <property type="evidence" value="ECO:0007669"/>
    <property type="project" value="UniProtKB-UniRule"/>
</dbReference>
<feature type="compositionally biased region" description="Polar residues" evidence="3">
    <location>
        <begin position="1108"/>
        <end position="1118"/>
    </location>
</feature>
<dbReference type="GO" id="GO:0006325">
    <property type="term" value="P:chromatin organization"/>
    <property type="evidence" value="ECO:0007669"/>
    <property type="project" value="InterPro"/>
</dbReference>
<dbReference type="Gene3D" id="1.10.238.10">
    <property type="entry name" value="EF-hand"/>
    <property type="match status" value="1"/>
</dbReference>
<keyword evidence="7" id="KW-1185">Reference proteome</keyword>
<dbReference type="Pfam" id="PF25972">
    <property type="entry name" value="At4g15545_C"/>
    <property type="match status" value="1"/>
</dbReference>
<accession>A0AAD5X020</accession>
<feature type="region of interest" description="Disordered" evidence="3">
    <location>
        <begin position="1069"/>
        <end position="1135"/>
    </location>
</feature>
<feature type="region of interest" description="Disordered" evidence="3">
    <location>
        <begin position="324"/>
        <end position="405"/>
    </location>
</feature>
<dbReference type="InterPro" id="IPR009071">
    <property type="entry name" value="HMG_box_dom"/>
</dbReference>
<evidence type="ECO:0000256" key="3">
    <source>
        <dbReference type="SAM" id="MobiDB-lite"/>
    </source>
</evidence>
<dbReference type="Pfam" id="PF08920">
    <property type="entry name" value="SF3b1"/>
    <property type="match status" value="1"/>
</dbReference>
<feature type="region of interest" description="Disordered" evidence="3">
    <location>
        <begin position="617"/>
        <end position="648"/>
    </location>
</feature>
<evidence type="ECO:0000259" key="5">
    <source>
        <dbReference type="PROSITE" id="PS50222"/>
    </source>
</evidence>
<dbReference type="PROSITE" id="PS50118">
    <property type="entry name" value="HMG_BOX_2"/>
    <property type="match status" value="1"/>
</dbReference>
<dbReference type="AlphaFoldDB" id="A0AAD5X020"/>
<feature type="compositionally biased region" description="Basic and acidic residues" evidence="3">
    <location>
        <begin position="1126"/>
        <end position="1135"/>
    </location>
</feature>
<dbReference type="CDD" id="cd00051">
    <property type="entry name" value="EFh"/>
    <property type="match status" value="1"/>
</dbReference>
<dbReference type="PANTHER" id="PTHR13468:SF1">
    <property type="entry name" value="PROTEIN DEK"/>
    <property type="match status" value="1"/>
</dbReference>
<evidence type="ECO:0000313" key="6">
    <source>
        <dbReference type="EMBL" id="KAJ3047800.1"/>
    </source>
</evidence>
<proteinExistence type="predicted"/>
<reference evidence="6" key="1">
    <citation type="submission" date="2020-05" db="EMBL/GenBank/DDBJ databases">
        <title>Phylogenomic resolution of chytrid fungi.</title>
        <authorList>
            <person name="Stajich J.E."/>
            <person name="Amses K."/>
            <person name="Simmons R."/>
            <person name="Seto K."/>
            <person name="Myers J."/>
            <person name="Bonds A."/>
            <person name="Quandt C.A."/>
            <person name="Barry K."/>
            <person name="Liu P."/>
            <person name="Grigoriev I."/>
            <person name="Longcore J.E."/>
            <person name="James T.Y."/>
        </authorList>
    </citation>
    <scope>NUCLEOTIDE SEQUENCE</scope>
    <source>
        <strain evidence="6">JEL0318</strain>
    </source>
</reference>
<evidence type="ECO:0000313" key="7">
    <source>
        <dbReference type="Proteomes" id="UP001212841"/>
    </source>
</evidence>
<feature type="compositionally biased region" description="Basic residues" evidence="3">
    <location>
        <begin position="372"/>
        <end position="382"/>
    </location>
</feature>
<feature type="DNA-binding region" description="HMG box" evidence="2">
    <location>
        <begin position="398"/>
        <end position="447"/>
    </location>
</feature>
<feature type="region of interest" description="Disordered" evidence="3">
    <location>
        <begin position="764"/>
        <end position="855"/>
    </location>
</feature>
<dbReference type="GO" id="GO:0005509">
    <property type="term" value="F:calcium ion binding"/>
    <property type="evidence" value="ECO:0007669"/>
    <property type="project" value="InterPro"/>
</dbReference>
<feature type="compositionally biased region" description="Acidic residues" evidence="3">
    <location>
        <begin position="136"/>
        <end position="147"/>
    </location>
</feature>
<feature type="compositionally biased region" description="Low complexity" evidence="3">
    <location>
        <begin position="32"/>
        <end position="51"/>
    </location>
</feature>
<feature type="region of interest" description="Disordered" evidence="3">
    <location>
        <begin position="663"/>
        <end position="747"/>
    </location>
</feature>
<evidence type="ECO:0000259" key="4">
    <source>
        <dbReference type="PROSITE" id="PS50118"/>
    </source>
</evidence>
<feature type="compositionally biased region" description="Basic and acidic residues" evidence="3">
    <location>
        <begin position="706"/>
        <end position="737"/>
    </location>
</feature>
<dbReference type="InterPro" id="IPR015016">
    <property type="entry name" value="SF3b_su1"/>
</dbReference>
<protein>
    <submittedName>
        <fullName evidence="6">Uncharacterized protein</fullName>
    </submittedName>
</protein>
<feature type="compositionally biased region" description="Basic and acidic residues" evidence="3">
    <location>
        <begin position="161"/>
        <end position="184"/>
    </location>
</feature>
<feature type="compositionally biased region" description="Basic and acidic residues" evidence="3">
    <location>
        <begin position="62"/>
        <end position="78"/>
    </location>
</feature>
<dbReference type="EMBL" id="JADGJD010000898">
    <property type="protein sequence ID" value="KAJ3047800.1"/>
    <property type="molecule type" value="Genomic_DNA"/>
</dbReference>
<feature type="region of interest" description="Disordered" evidence="3">
    <location>
        <begin position="565"/>
        <end position="605"/>
    </location>
</feature>
<dbReference type="FunFam" id="1.10.238.10:FF:000178">
    <property type="entry name" value="Calmodulin-2 A"/>
    <property type="match status" value="1"/>
</dbReference>
<feature type="domain" description="HMG box" evidence="4">
    <location>
        <begin position="398"/>
        <end position="447"/>
    </location>
</feature>
<feature type="compositionally biased region" description="Basic and acidic residues" evidence="3">
    <location>
        <begin position="109"/>
        <end position="121"/>
    </location>
</feature>
<dbReference type="GO" id="GO:0042393">
    <property type="term" value="F:histone binding"/>
    <property type="evidence" value="ECO:0007669"/>
    <property type="project" value="TreeGrafter"/>
</dbReference>
<comment type="caution">
    <text evidence="6">The sequence shown here is derived from an EMBL/GenBank/DDBJ whole genome shotgun (WGS) entry which is preliminary data.</text>
</comment>
<feature type="compositionally biased region" description="Polar residues" evidence="3">
    <location>
        <begin position="8"/>
        <end position="31"/>
    </location>
</feature>
<keyword evidence="1" id="KW-0677">Repeat</keyword>
<feature type="compositionally biased region" description="Basic and acidic residues" evidence="3">
    <location>
        <begin position="678"/>
        <end position="692"/>
    </location>
</feature>
<sequence length="1135" mass="123546">MTAEGKGSESTAAPASPAKQNGSASPTKQNGSASPAKASATPAKDAASPKKQSPTKQSASPEKAKDEPKAASPKKESPSESASTTTDNDTNGTPAESPKRGRGRPKSPAKNETESSTKMEVDEPATETPLKRSADDAEDGSQDAAQEDGEKKTPSRKKAKKEAETPTEGERRTPRERKSVDRLTTDVYAKAPQKTVTIPEGPGTPLKDIPAIAEAIQKKTKNDDILQGLHSLIWGNATVSSILTLTYCGTGLTFRWQKKKSLKQDVLQFRGFKFNADKDHDSAVLRLEKWTAQGLKELAHLLHLESSGTKDVVAERVFNFLKEPNESSTKGGRTVKRKRSTSKPTPKKKSTESVSNSDEEEESSSSPTTPAPKKKTPSKKSTPKNSTTTTPAKKRGPKPKPKNAFELFARERREELEKDGGEEDVKGKVEELWGKLSKEEKEKVEERFAGLATPKKGGKKGIRKEKRLWMQKRLLKGKCVQGAEGDGKDTMNEANMFRRIKATLSYERFHTFKAEIIAMNWHQQSITTTLQELAKVFEDEELYEQLNVLIEESCADKADMRACQDGLDDADEGDDDGDGVSVDEGDYEQTGAAQSQRVKEDEASLVGGVSYDTDVYSGTGADRFEGYSTTLPANEDDDEDDPGYPPQKRLSLLIAPKQYINEITGTDDGADPLADVGTSRRDVDRESEDLARRSNPQTPPDNHALLLREAELSKEEERVRLTVEKKKADEAEERRQTPAEALQKQAQFPAEVALKVQDMATVPEAAADGTSGKRRWDQEAAAEEKASEWDGDDKSALDAITEGASAEVPPSKRSRKDPSPVGSSWQVSPARVGTMGLMTPTRDEANTIPMDQRNRPMSDEELDAMLPTTGYQILEEPVPYIPLRFAGIFAKQLYVEQIAEYKKVFTLFDKDGHGNITTDELASIFSKLGKNLGKAALNRLVNGAGAKGKNGEVEAGGGTISTQECNQLSETLTKASEKDASRNVTEEIKSIDFAEFLTMMAKVLEAPAGAAGWGDPVFPVFLTMMARKMKDTDSITGMLDCLTGQGKAQGQSLTEQAKKPYSPLKSVIPQKRGLEEEEAQQGPTGSGGAGAKRKGKAGGTSVGAGKNAKTTPLTNEQLAQKKKLERQKEMRRALM</sequence>
<dbReference type="InterPro" id="IPR058935">
    <property type="entry name" value="At4g15545-like_C"/>
</dbReference>
<dbReference type="SUPFAM" id="SSF47095">
    <property type="entry name" value="HMG-box"/>
    <property type="match status" value="1"/>
</dbReference>
<keyword evidence="2" id="KW-0238">DNA-binding</keyword>
<name>A0AAD5X020_9FUNG</name>
<dbReference type="SMART" id="SM00054">
    <property type="entry name" value="EFh"/>
    <property type="match status" value="1"/>
</dbReference>
<feature type="domain" description="EF-hand" evidence="5">
    <location>
        <begin position="896"/>
        <end position="931"/>
    </location>
</feature>
<feature type="compositionally biased region" description="Acidic residues" evidence="3">
    <location>
        <begin position="566"/>
        <end position="587"/>
    </location>
</feature>
<dbReference type="InterPro" id="IPR011992">
    <property type="entry name" value="EF-hand-dom_pair"/>
</dbReference>
<feature type="compositionally biased region" description="Basic residues" evidence="3">
    <location>
        <begin position="392"/>
        <end position="401"/>
    </location>
</feature>
<organism evidence="6 7">
    <name type="scientific">Rhizophlyctis rosea</name>
    <dbReference type="NCBI Taxonomy" id="64517"/>
    <lineage>
        <taxon>Eukaryota</taxon>
        <taxon>Fungi</taxon>
        <taxon>Fungi incertae sedis</taxon>
        <taxon>Chytridiomycota</taxon>
        <taxon>Chytridiomycota incertae sedis</taxon>
        <taxon>Chytridiomycetes</taxon>
        <taxon>Rhizophlyctidales</taxon>
        <taxon>Rhizophlyctidaceae</taxon>
        <taxon>Rhizophlyctis</taxon>
    </lineage>
</organism>
<dbReference type="SUPFAM" id="SSF47473">
    <property type="entry name" value="EF-hand"/>
    <property type="match status" value="1"/>
</dbReference>
<feature type="compositionally biased region" description="Basic and acidic residues" evidence="3">
    <location>
        <begin position="774"/>
        <end position="796"/>
    </location>
</feature>
<dbReference type="PROSITE" id="PS50222">
    <property type="entry name" value="EF_HAND_2"/>
    <property type="match status" value="1"/>
</dbReference>
<dbReference type="InterPro" id="IPR002048">
    <property type="entry name" value="EF_hand_dom"/>
</dbReference>
<feature type="region of interest" description="Disordered" evidence="3">
    <location>
        <begin position="1"/>
        <end position="184"/>
    </location>
</feature>
<dbReference type="GO" id="GO:0003677">
    <property type="term" value="F:DNA binding"/>
    <property type="evidence" value="ECO:0007669"/>
    <property type="project" value="UniProtKB-UniRule"/>
</dbReference>
<feature type="compositionally biased region" description="Basic residues" evidence="3">
    <location>
        <begin position="333"/>
        <end position="348"/>
    </location>
</feature>
<dbReference type="GO" id="GO:2000779">
    <property type="term" value="P:regulation of double-strand break repair"/>
    <property type="evidence" value="ECO:0007669"/>
    <property type="project" value="TreeGrafter"/>
</dbReference>
<dbReference type="PANTHER" id="PTHR13468">
    <property type="entry name" value="DEK PROTEIN"/>
    <property type="match status" value="1"/>
</dbReference>
<dbReference type="Gene3D" id="1.10.30.10">
    <property type="entry name" value="High mobility group box domain"/>
    <property type="match status" value="1"/>
</dbReference>
<dbReference type="Proteomes" id="UP001212841">
    <property type="component" value="Unassembled WGS sequence"/>
</dbReference>
<dbReference type="InterPro" id="IPR036910">
    <property type="entry name" value="HMG_box_dom_sf"/>
</dbReference>
<gene>
    <name evidence="6" type="ORF">HK097_011156</name>
</gene>
<evidence type="ECO:0000256" key="1">
    <source>
        <dbReference type="ARBA" id="ARBA00022737"/>
    </source>
</evidence>
<dbReference type="InterPro" id="IPR044198">
    <property type="entry name" value="DEK"/>
</dbReference>
<keyword evidence="2" id="KW-0539">Nucleus</keyword>